<dbReference type="GO" id="GO:0003677">
    <property type="term" value="F:DNA binding"/>
    <property type="evidence" value="ECO:0007669"/>
    <property type="project" value="UniProtKB-UniRule"/>
</dbReference>
<keyword evidence="5" id="KW-1185">Reference proteome</keyword>
<dbReference type="RefSeq" id="WP_051163226.1">
    <property type="nucleotide sequence ID" value="NZ_JACHIT010000001.1"/>
</dbReference>
<sequence>MAELGLRELKKRQTRLDLCMAARRLTIERGLDATTAEDIAKVVGVSPRTFFNYYETKLDAVVGPVGEIGTPESREQFVAGGPAGVLIDDLTWLYASGYEPDEEVRESISLVAEIIKQEPRVLAAFVAAGARHEAAVGELLTSRLGSDTPPEFAAITAHLMSALTTRAALSLADNPERSLAAALHDQCDLAARLFDRGRP</sequence>
<organism evidence="4 5">
    <name type="scientific">Nocardia transvalensis</name>
    <dbReference type="NCBI Taxonomy" id="37333"/>
    <lineage>
        <taxon>Bacteria</taxon>
        <taxon>Bacillati</taxon>
        <taxon>Actinomycetota</taxon>
        <taxon>Actinomycetes</taxon>
        <taxon>Mycobacteriales</taxon>
        <taxon>Nocardiaceae</taxon>
        <taxon>Nocardia</taxon>
    </lineage>
</organism>
<name>A0A7W9UGE6_9NOCA</name>
<dbReference type="EMBL" id="JACHIT010000001">
    <property type="protein sequence ID" value="MBB5912001.1"/>
    <property type="molecule type" value="Genomic_DNA"/>
</dbReference>
<feature type="DNA-binding region" description="H-T-H motif" evidence="2">
    <location>
        <begin position="35"/>
        <end position="54"/>
    </location>
</feature>
<evidence type="ECO:0000256" key="1">
    <source>
        <dbReference type="ARBA" id="ARBA00023125"/>
    </source>
</evidence>
<dbReference type="PROSITE" id="PS50977">
    <property type="entry name" value="HTH_TETR_2"/>
    <property type="match status" value="1"/>
</dbReference>
<evidence type="ECO:0000313" key="5">
    <source>
        <dbReference type="Proteomes" id="UP000540412"/>
    </source>
</evidence>
<dbReference type="Proteomes" id="UP000540412">
    <property type="component" value="Unassembled WGS sequence"/>
</dbReference>
<dbReference type="InterPro" id="IPR009057">
    <property type="entry name" value="Homeodomain-like_sf"/>
</dbReference>
<keyword evidence="1 2" id="KW-0238">DNA-binding</keyword>
<dbReference type="Pfam" id="PF00440">
    <property type="entry name" value="TetR_N"/>
    <property type="match status" value="1"/>
</dbReference>
<accession>A0A7W9UGE6</accession>
<dbReference type="Gene3D" id="1.10.357.10">
    <property type="entry name" value="Tetracycline Repressor, domain 2"/>
    <property type="match status" value="1"/>
</dbReference>
<feature type="domain" description="HTH tetR-type" evidence="3">
    <location>
        <begin position="12"/>
        <end position="72"/>
    </location>
</feature>
<gene>
    <name evidence="4" type="ORF">BJY24_000868</name>
</gene>
<evidence type="ECO:0000256" key="2">
    <source>
        <dbReference type="PROSITE-ProRule" id="PRU00335"/>
    </source>
</evidence>
<dbReference type="SUPFAM" id="SSF46689">
    <property type="entry name" value="Homeodomain-like"/>
    <property type="match status" value="1"/>
</dbReference>
<evidence type="ECO:0000259" key="3">
    <source>
        <dbReference type="PROSITE" id="PS50977"/>
    </source>
</evidence>
<dbReference type="InterPro" id="IPR001647">
    <property type="entry name" value="HTH_TetR"/>
</dbReference>
<proteinExistence type="predicted"/>
<dbReference type="AlphaFoldDB" id="A0A7W9UGE6"/>
<reference evidence="4 5" key="1">
    <citation type="submission" date="2020-08" db="EMBL/GenBank/DDBJ databases">
        <title>Sequencing the genomes of 1000 actinobacteria strains.</title>
        <authorList>
            <person name="Klenk H.-P."/>
        </authorList>
    </citation>
    <scope>NUCLEOTIDE SEQUENCE [LARGE SCALE GENOMIC DNA]</scope>
    <source>
        <strain evidence="4 5">DSM 43582</strain>
    </source>
</reference>
<evidence type="ECO:0000313" key="4">
    <source>
        <dbReference type="EMBL" id="MBB5912001.1"/>
    </source>
</evidence>
<protein>
    <submittedName>
        <fullName evidence="4">AcrR family transcriptional regulator</fullName>
    </submittedName>
</protein>
<comment type="caution">
    <text evidence="4">The sequence shown here is derived from an EMBL/GenBank/DDBJ whole genome shotgun (WGS) entry which is preliminary data.</text>
</comment>